<name>A0A345P3R7_9GAMM</name>
<dbReference type="Proteomes" id="UP000253940">
    <property type="component" value="Chromosome"/>
</dbReference>
<organism evidence="1 2">
    <name type="scientific">Aquirhabdus parva</name>
    <dbReference type="NCBI Taxonomy" id="2283318"/>
    <lineage>
        <taxon>Bacteria</taxon>
        <taxon>Pseudomonadati</taxon>
        <taxon>Pseudomonadota</taxon>
        <taxon>Gammaproteobacteria</taxon>
        <taxon>Moraxellales</taxon>
        <taxon>Moraxellaceae</taxon>
        <taxon>Aquirhabdus</taxon>
    </lineage>
</organism>
<keyword evidence="2" id="KW-1185">Reference proteome</keyword>
<evidence type="ECO:0000313" key="2">
    <source>
        <dbReference type="Proteomes" id="UP000253940"/>
    </source>
</evidence>
<dbReference type="OrthoDB" id="6704183at2"/>
<proteinExistence type="predicted"/>
<sequence>MKDVIQPSGQGESNTLQEQALQQLASELRRPPQSLSAFSHLSTEQLTWLSTQVAKVCAHEDEKLNKALHQAIPWLLRPFLLRRFVKSPASRRSS</sequence>
<evidence type="ECO:0000313" key="1">
    <source>
        <dbReference type="EMBL" id="AXI01926.1"/>
    </source>
</evidence>
<gene>
    <name evidence="1" type="ORF">HYN46_02975</name>
</gene>
<dbReference type="AlphaFoldDB" id="A0A345P3R7"/>
<accession>A0A345P3R7</accession>
<dbReference type="KEGG" id="mbah:HYN46_02975"/>
<protein>
    <submittedName>
        <fullName evidence="1">Uncharacterized protein</fullName>
    </submittedName>
</protein>
<reference evidence="1 2" key="1">
    <citation type="submission" date="2018-07" db="EMBL/GenBank/DDBJ databases">
        <title>Genome sequencing of Moraxellaceae gen. HYN0046.</title>
        <authorList>
            <person name="Kim M."/>
            <person name="Yi H."/>
        </authorList>
    </citation>
    <scope>NUCLEOTIDE SEQUENCE [LARGE SCALE GENOMIC DNA]</scope>
    <source>
        <strain evidence="1 2">HYN0046</strain>
    </source>
</reference>
<dbReference type="RefSeq" id="WP_114898036.1">
    <property type="nucleotide sequence ID" value="NZ_CP031222.1"/>
</dbReference>
<dbReference type="EMBL" id="CP031222">
    <property type="protein sequence ID" value="AXI01926.1"/>
    <property type="molecule type" value="Genomic_DNA"/>
</dbReference>